<keyword evidence="7" id="KW-0472">Membrane</keyword>
<dbReference type="GO" id="GO:0098552">
    <property type="term" value="C:side of membrane"/>
    <property type="evidence" value="ECO:0007669"/>
    <property type="project" value="UniProtKB-KW"/>
</dbReference>
<evidence type="ECO:0000313" key="13">
    <source>
        <dbReference type="EMBL" id="VDM62175.1"/>
    </source>
</evidence>
<reference evidence="15" key="1">
    <citation type="submission" date="2016-04" db="UniProtKB">
        <authorList>
            <consortium name="WormBaseParasite"/>
        </authorList>
    </citation>
    <scope>IDENTIFICATION</scope>
</reference>
<organism evidence="15">
    <name type="scientific">Angiostrongylus costaricensis</name>
    <name type="common">Nematode worm</name>
    <dbReference type="NCBI Taxonomy" id="334426"/>
    <lineage>
        <taxon>Eukaryota</taxon>
        <taxon>Metazoa</taxon>
        <taxon>Ecdysozoa</taxon>
        <taxon>Nematoda</taxon>
        <taxon>Chromadorea</taxon>
        <taxon>Rhabditida</taxon>
        <taxon>Rhabditina</taxon>
        <taxon>Rhabditomorpha</taxon>
        <taxon>Strongyloidea</taxon>
        <taxon>Metastrongylidae</taxon>
        <taxon>Angiostrongylus</taxon>
    </lineage>
</organism>
<dbReference type="GO" id="GO:0090263">
    <property type="term" value="P:positive regulation of canonical Wnt signaling pathway"/>
    <property type="evidence" value="ECO:0007669"/>
    <property type="project" value="TreeGrafter"/>
</dbReference>
<dbReference type="GO" id="GO:0009986">
    <property type="term" value="C:cell surface"/>
    <property type="evidence" value="ECO:0007669"/>
    <property type="project" value="TreeGrafter"/>
</dbReference>
<comment type="subcellular location">
    <subcellularLocation>
        <location evidence="1">Cell membrane</location>
        <topology evidence="1">Lipid-anchor</topology>
        <topology evidence="1">GPI-anchor</topology>
    </subcellularLocation>
</comment>
<dbReference type="EMBL" id="UYYA01004504">
    <property type="protein sequence ID" value="VDM62175.1"/>
    <property type="molecule type" value="Genomic_DNA"/>
</dbReference>
<evidence type="ECO:0000313" key="15">
    <source>
        <dbReference type="WBParaSite" id="ACOC_0001058901-mRNA-1"/>
    </source>
</evidence>
<dbReference type="GO" id="GO:1905475">
    <property type="term" value="P:regulation of protein localization to membrane"/>
    <property type="evidence" value="ECO:0007669"/>
    <property type="project" value="TreeGrafter"/>
</dbReference>
<evidence type="ECO:0000256" key="1">
    <source>
        <dbReference type="ARBA" id="ARBA00004609"/>
    </source>
</evidence>
<evidence type="ECO:0000256" key="8">
    <source>
        <dbReference type="ARBA" id="ARBA00023180"/>
    </source>
</evidence>
<protein>
    <submittedName>
        <fullName evidence="15">Glypican-6-like</fullName>
    </submittedName>
</protein>
<evidence type="ECO:0000256" key="3">
    <source>
        <dbReference type="ARBA" id="ARBA00022475"/>
    </source>
</evidence>
<reference evidence="13 14" key="2">
    <citation type="submission" date="2018-11" db="EMBL/GenBank/DDBJ databases">
        <authorList>
            <consortium name="Pathogen Informatics"/>
        </authorList>
    </citation>
    <scope>NUCLEOTIDE SEQUENCE [LARGE SCALE GENOMIC DNA]</scope>
    <source>
        <strain evidence="13 14">Costa Rica</strain>
    </source>
</reference>
<evidence type="ECO:0000256" key="10">
    <source>
        <dbReference type="ARBA" id="ARBA00023288"/>
    </source>
</evidence>
<name>A0A0R3PWN4_ANGCS</name>
<keyword evidence="5 12" id="KW-0732">Signal</keyword>
<evidence type="ECO:0000256" key="6">
    <source>
        <dbReference type="ARBA" id="ARBA00022974"/>
    </source>
</evidence>
<keyword evidence="8" id="KW-0325">Glycoprotein</keyword>
<dbReference type="STRING" id="334426.A0A0R3PWN4"/>
<evidence type="ECO:0000313" key="14">
    <source>
        <dbReference type="Proteomes" id="UP000267027"/>
    </source>
</evidence>
<evidence type="ECO:0000256" key="9">
    <source>
        <dbReference type="ARBA" id="ARBA00023207"/>
    </source>
</evidence>
<proteinExistence type="inferred from homology"/>
<evidence type="ECO:0000256" key="7">
    <source>
        <dbReference type="ARBA" id="ARBA00023136"/>
    </source>
</evidence>
<dbReference type="GO" id="GO:0005576">
    <property type="term" value="C:extracellular region"/>
    <property type="evidence" value="ECO:0007669"/>
    <property type="project" value="TreeGrafter"/>
</dbReference>
<dbReference type="GO" id="GO:0005886">
    <property type="term" value="C:plasma membrane"/>
    <property type="evidence" value="ECO:0007669"/>
    <property type="project" value="UniProtKB-SubCell"/>
</dbReference>
<keyword evidence="9" id="KW-0357">Heparan sulfate</keyword>
<comment type="similarity">
    <text evidence="2 11">Belongs to the glypican family.</text>
</comment>
<sequence length="443" mass="50572">MRPLLLITAVFRVISVLSTSCEMLKKSHYDYSTLLKRGAASDLKICTGKNACCTKSIEDEILQSAEKIFKAQLEDKLIVLRHMINSDLNSFRTYYYNSLNTCHEHLDALFDRTYGSFYQTNSQAFETFFNRLRAFSSPFSDTKVTQVVRKLLEDLFVIMFQLMNPMHIVKVDQRRCMIESMDEIAPFGDVPKKIITNLEKSLNFWKHFVTALVNVHNTLEGFMNASVSNECRQNLARMWDCSLCSGVQESRPCPSLCMNVMKGCLADWAEIDQQWNAVVDSMLKISFKLRGAQNLHHALQPLPVQFSEAVMEMQERGITVSNKVIARCYTIGEMIPSPLRLLPVRHRRAVLIKTITERAANYGKVLNSLMQMFTQRISSLRGWFSSLPRAFCFDSGLIATDDDRCWNGNETTSYGKHVVADGLQSQNANPEYKSSGFLPYKSE</sequence>
<keyword evidence="3" id="KW-1003">Cell membrane</keyword>
<dbReference type="Pfam" id="PF01153">
    <property type="entry name" value="Glypican"/>
    <property type="match status" value="1"/>
</dbReference>
<evidence type="ECO:0000256" key="2">
    <source>
        <dbReference type="ARBA" id="ARBA00010260"/>
    </source>
</evidence>
<dbReference type="OMA" id="TAKSRYQ"/>
<keyword evidence="10" id="KW-0449">Lipoprotein</keyword>
<dbReference type="WBParaSite" id="ACOC_0001058901-mRNA-1">
    <property type="protein sequence ID" value="ACOC_0001058901-mRNA-1"/>
    <property type="gene ID" value="ACOC_0001058901"/>
</dbReference>
<dbReference type="PANTHER" id="PTHR10822:SF29">
    <property type="entry name" value="DIVISION ABNORMALLY DELAYED PROTEIN"/>
    <property type="match status" value="1"/>
</dbReference>
<dbReference type="InterPro" id="IPR001863">
    <property type="entry name" value="Glypican"/>
</dbReference>
<gene>
    <name evidence="13" type="ORF">ACOC_LOCUS10590</name>
</gene>
<keyword evidence="4" id="KW-0336">GPI-anchor</keyword>
<keyword evidence="14" id="KW-1185">Reference proteome</keyword>
<evidence type="ECO:0000256" key="5">
    <source>
        <dbReference type="ARBA" id="ARBA00022729"/>
    </source>
</evidence>
<dbReference type="Proteomes" id="UP000267027">
    <property type="component" value="Unassembled WGS sequence"/>
</dbReference>
<dbReference type="AlphaFoldDB" id="A0A0R3PWN4"/>
<keyword evidence="6" id="KW-0654">Proteoglycan</keyword>
<dbReference type="PANTHER" id="PTHR10822">
    <property type="entry name" value="GLYPICAN"/>
    <property type="match status" value="1"/>
</dbReference>
<accession>A0A0R3PWN4</accession>
<dbReference type="GO" id="GO:0016477">
    <property type="term" value="P:cell migration"/>
    <property type="evidence" value="ECO:0007669"/>
    <property type="project" value="TreeGrafter"/>
</dbReference>
<feature type="chain" id="PRO_5043130392" evidence="12">
    <location>
        <begin position="19"/>
        <end position="443"/>
    </location>
</feature>
<evidence type="ECO:0000256" key="4">
    <source>
        <dbReference type="ARBA" id="ARBA00022622"/>
    </source>
</evidence>
<evidence type="ECO:0000256" key="12">
    <source>
        <dbReference type="SAM" id="SignalP"/>
    </source>
</evidence>
<evidence type="ECO:0000256" key="11">
    <source>
        <dbReference type="RuleBase" id="RU003518"/>
    </source>
</evidence>
<feature type="signal peptide" evidence="12">
    <location>
        <begin position="1"/>
        <end position="18"/>
    </location>
</feature>
<dbReference type="OrthoDB" id="6380619at2759"/>